<sequence length="82" mass="8801">MNHHDSTPAPRPQTAPPSPARPAPGRHPVRRRWVAVVVLAAAIVLAAVWWAPADRAGVLVSLIGITVTAVIGWRNTPPRNHT</sequence>
<evidence type="ECO:0000313" key="3">
    <source>
        <dbReference type="EMBL" id="MBA8957496.1"/>
    </source>
</evidence>
<evidence type="ECO:0000256" key="1">
    <source>
        <dbReference type="SAM" id="MobiDB-lite"/>
    </source>
</evidence>
<proteinExistence type="predicted"/>
<organism evidence="3 4">
    <name type="scientific">Actinomadura namibiensis</name>
    <dbReference type="NCBI Taxonomy" id="182080"/>
    <lineage>
        <taxon>Bacteria</taxon>
        <taxon>Bacillati</taxon>
        <taxon>Actinomycetota</taxon>
        <taxon>Actinomycetes</taxon>
        <taxon>Streptosporangiales</taxon>
        <taxon>Thermomonosporaceae</taxon>
        <taxon>Actinomadura</taxon>
    </lineage>
</organism>
<keyword evidence="2" id="KW-1133">Transmembrane helix</keyword>
<comment type="caution">
    <text evidence="3">The sequence shown here is derived from an EMBL/GenBank/DDBJ whole genome shotgun (WGS) entry which is preliminary data.</text>
</comment>
<dbReference type="EMBL" id="JACJIA010000024">
    <property type="protein sequence ID" value="MBA8957496.1"/>
    <property type="molecule type" value="Genomic_DNA"/>
</dbReference>
<feature type="transmembrane region" description="Helical" evidence="2">
    <location>
        <begin position="33"/>
        <end position="50"/>
    </location>
</feature>
<keyword evidence="4" id="KW-1185">Reference proteome</keyword>
<protein>
    <submittedName>
        <fullName evidence="3">Ferric-dicitrate binding protein FerR (Iron transport regulator)</fullName>
    </submittedName>
</protein>
<keyword evidence="2" id="KW-0812">Transmembrane</keyword>
<name>A0A7W3M023_ACTNM</name>
<feature type="transmembrane region" description="Helical" evidence="2">
    <location>
        <begin position="56"/>
        <end position="73"/>
    </location>
</feature>
<feature type="compositionally biased region" description="Pro residues" evidence="1">
    <location>
        <begin position="9"/>
        <end position="22"/>
    </location>
</feature>
<dbReference type="RefSeq" id="WP_182849310.1">
    <property type="nucleotide sequence ID" value="NZ_BAAALP010000143.1"/>
</dbReference>
<reference evidence="3 4" key="1">
    <citation type="submission" date="2020-08" db="EMBL/GenBank/DDBJ databases">
        <title>Genomic Encyclopedia of Type Strains, Phase IV (KMG-IV): sequencing the most valuable type-strain genomes for metagenomic binning, comparative biology and taxonomic classification.</title>
        <authorList>
            <person name="Goeker M."/>
        </authorList>
    </citation>
    <scope>NUCLEOTIDE SEQUENCE [LARGE SCALE GENOMIC DNA]</scope>
    <source>
        <strain evidence="3 4">DSM 44197</strain>
    </source>
</reference>
<dbReference type="AlphaFoldDB" id="A0A7W3M023"/>
<evidence type="ECO:0000256" key="2">
    <source>
        <dbReference type="SAM" id="Phobius"/>
    </source>
</evidence>
<keyword evidence="2" id="KW-0472">Membrane</keyword>
<gene>
    <name evidence="3" type="ORF">HNR61_009189</name>
</gene>
<accession>A0A7W3M023</accession>
<feature type="region of interest" description="Disordered" evidence="1">
    <location>
        <begin position="1"/>
        <end position="27"/>
    </location>
</feature>
<dbReference type="Proteomes" id="UP000572680">
    <property type="component" value="Unassembled WGS sequence"/>
</dbReference>
<evidence type="ECO:0000313" key="4">
    <source>
        <dbReference type="Proteomes" id="UP000572680"/>
    </source>
</evidence>